<protein>
    <submittedName>
        <fullName evidence="2">Uncharacterized protein</fullName>
    </submittedName>
</protein>
<reference evidence="2 3" key="1">
    <citation type="journal article" date="2018" name="BMC Genomics">
        <title>The genome of Naegleria lovaniensis, the basis for a comparative approach to unravel pathogenicity factors of the human pathogenic amoeba N. fowleri.</title>
        <authorList>
            <person name="Liechti N."/>
            <person name="Schurch N."/>
            <person name="Bruggmann R."/>
            <person name="Wittwer M."/>
        </authorList>
    </citation>
    <scope>NUCLEOTIDE SEQUENCE [LARGE SCALE GENOMIC DNA]</scope>
    <source>
        <strain evidence="2 3">ATCC 30569</strain>
    </source>
</reference>
<gene>
    <name evidence="2" type="ORF">C9374_012405</name>
</gene>
<proteinExistence type="predicted"/>
<dbReference type="RefSeq" id="XP_044554047.1">
    <property type="nucleotide sequence ID" value="XM_044688168.1"/>
</dbReference>
<dbReference type="EMBL" id="PYSW02000005">
    <property type="protein sequence ID" value="KAG2392153.1"/>
    <property type="molecule type" value="Genomic_DNA"/>
</dbReference>
<accession>A0AA88KNI8</accession>
<organism evidence="2 3">
    <name type="scientific">Naegleria lovaniensis</name>
    <name type="common">Amoeba</name>
    <dbReference type="NCBI Taxonomy" id="51637"/>
    <lineage>
        <taxon>Eukaryota</taxon>
        <taxon>Discoba</taxon>
        <taxon>Heterolobosea</taxon>
        <taxon>Tetramitia</taxon>
        <taxon>Eutetramitia</taxon>
        <taxon>Vahlkampfiidae</taxon>
        <taxon>Naegleria</taxon>
    </lineage>
</organism>
<dbReference type="GeneID" id="68104859"/>
<dbReference type="Gene3D" id="3.40.50.300">
    <property type="entry name" value="P-loop containing nucleotide triphosphate hydrolases"/>
    <property type="match status" value="1"/>
</dbReference>
<dbReference type="InterPro" id="IPR027417">
    <property type="entry name" value="P-loop_NTPase"/>
</dbReference>
<evidence type="ECO:0000256" key="1">
    <source>
        <dbReference type="SAM" id="MobiDB-lite"/>
    </source>
</evidence>
<comment type="caution">
    <text evidence="2">The sequence shown here is derived from an EMBL/GenBank/DDBJ whole genome shotgun (WGS) entry which is preliminary data.</text>
</comment>
<sequence length="564" mass="65559">MLSSYEPSTSLDDRGENYSSLLQCHLILFIGKKCSNKTLQYHRYFSASHERVSLDEWSKREKLSLHAMFKKVIKKLEKQCKIVIDDENLIAETRKSLLEKVKHCIPQCKVGALYFTCNNERVLEYQFNLNQILSYFLKKNHIKSPDVCLTGHPLLQHSQDTSKEQIIPSKTEGFDIVMESKVKLTIVNREKVEFNHQGLIVDGLLLALRLLVLSPSQEKDISNFADPHIHWLFTQWIKVKPNGRIIIVLIQKDYEKLCDLLGKKTKTFEQFVMWVERTCCKYFTFPIFTVEIKMMSSTQQMKRDEILLLSSLLYLHSLAISEAIVIVSPFNAQSMLHLGNSSIVNQHKKFFTTECRSDKNHLYINNEMYTSMAKLGLILVDFSSFLDITTQELDSDETLRIEQKIALIQLDYRSNQAEFLKHIEFVQIDSWKSNGEWFSKYIGRYPFISELQKSNRSEFRAGIFQDSQQREINHILFGIICNPSVIAQFASQNDFSNHLQFYQKINEYSVSNQMNMNMESINAERKRFSPKQTEKLSKGIEGSPSGGNLMRKQISMVMPNTSHQ</sequence>
<evidence type="ECO:0000313" key="2">
    <source>
        <dbReference type="EMBL" id="KAG2392153.1"/>
    </source>
</evidence>
<name>A0AA88KNI8_NAELO</name>
<dbReference type="Proteomes" id="UP000816034">
    <property type="component" value="Unassembled WGS sequence"/>
</dbReference>
<keyword evidence="3" id="KW-1185">Reference proteome</keyword>
<dbReference type="AlphaFoldDB" id="A0AA88KNI8"/>
<evidence type="ECO:0000313" key="3">
    <source>
        <dbReference type="Proteomes" id="UP000816034"/>
    </source>
</evidence>
<feature type="region of interest" description="Disordered" evidence="1">
    <location>
        <begin position="525"/>
        <end position="550"/>
    </location>
</feature>
<feature type="compositionally biased region" description="Basic and acidic residues" evidence="1">
    <location>
        <begin position="525"/>
        <end position="538"/>
    </location>
</feature>